<dbReference type="PANTHER" id="PTHR42987">
    <property type="entry name" value="PEPTIDASE S49"/>
    <property type="match status" value="1"/>
</dbReference>
<gene>
    <name evidence="6" type="ORF">EDC64_101741</name>
</gene>
<dbReference type="Pfam" id="PF01343">
    <property type="entry name" value="Peptidase_S49"/>
    <property type="match status" value="1"/>
</dbReference>
<keyword evidence="2" id="KW-0645">Protease</keyword>
<name>A0A4R3M7H1_9HYPH</name>
<dbReference type="EMBL" id="SMAI01000001">
    <property type="protein sequence ID" value="TCT08219.1"/>
    <property type="molecule type" value="Genomic_DNA"/>
</dbReference>
<evidence type="ECO:0000256" key="4">
    <source>
        <dbReference type="ARBA" id="ARBA00022825"/>
    </source>
</evidence>
<dbReference type="Gene3D" id="3.90.226.10">
    <property type="entry name" value="2-enoyl-CoA Hydratase, Chain A, domain 1"/>
    <property type="match status" value="1"/>
</dbReference>
<evidence type="ECO:0000256" key="3">
    <source>
        <dbReference type="ARBA" id="ARBA00022801"/>
    </source>
</evidence>
<dbReference type="InterPro" id="IPR029045">
    <property type="entry name" value="ClpP/crotonase-like_dom_sf"/>
</dbReference>
<dbReference type="GO" id="GO:0006508">
    <property type="term" value="P:proteolysis"/>
    <property type="evidence" value="ECO:0007669"/>
    <property type="project" value="UniProtKB-KW"/>
</dbReference>
<dbReference type="InterPro" id="IPR047272">
    <property type="entry name" value="S49_SppA_C"/>
</dbReference>
<keyword evidence="3" id="KW-0378">Hydrolase</keyword>
<comment type="similarity">
    <text evidence="1">Belongs to the peptidase S49 family.</text>
</comment>
<sequence length="309" mass="33255">MPLGQRDLEFSPIAPHLADMPNDILPTLKRGLDRLLPTAWRGGGPVIPVVRLSGAIGMPGLVRPSLTLASIAKPLEKAFALKSAPAVALIVNSPGGSPVQSHLIYKRIRALAAETDKHVFAFVEDVAASGGYMVACAADEIVCDPSSIVGSIGVVSAGFGFEKLIDRIGIERRVYTAGARKTMLDPFEPERPEDVERLKTIQREVHQTFIALVKARRGDTLAHTEEDVFSGEFWVGTQALGLGLVDDLGDLRSVLRARYGTDVRLRAIPTGGFWSRRQTGMSAALPGLGLAEGFAGSFEERAMWARYGL</sequence>
<dbReference type="PANTHER" id="PTHR42987:SF8">
    <property type="entry name" value="PROTEINASE"/>
    <property type="match status" value="1"/>
</dbReference>
<comment type="caution">
    <text evidence="6">The sequence shown here is derived from an EMBL/GenBank/DDBJ whole genome shotgun (WGS) entry which is preliminary data.</text>
</comment>
<evidence type="ECO:0000256" key="1">
    <source>
        <dbReference type="ARBA" id="ARBA00008683"/>
    </source>
</evidence>
<evidence type="ECO:0000256" key="2">
    <source>
        <dbReference type="ARBA" id="ARBA00022670"/>
    </source>
</evidence>
<accession>A0A4R3M7H1</accession>
<dbReference type="CDD" id="cd07023">
    <property type="entry name" value="S49_Sppa_N_C"/>
    <property type="match status" value="1"/>
</dbReference>
<dbReference type="GO" id="GO:0008236">
    <property type="term" value="F:serine-type peptidase activity"/>
    <property type="evidence" value="ECO:0007669"/>
    <property type="project" value="UniProtKB-KW"/>
</dbReference>
<protein>
    <submittedName>
        <fullName evidence="6">Signal peptide peptidase SppA</fullName>
    </submittedName>
</protein>
<dbReference type="InterPro" id="IPR002142">
    <property type="entry name" value="Peptidase_S49"/>
</dbReference>
<keyword evidence="4" id="KW-0720">Serine protease</keyword>
<evidence type="ECO:0000259" key="5">
    <source>
        <dbReference type="Pfam" id="PF01343"/>
    </source>
</evidence>
<evidence type="ECO:0000313" key="6">
    <source>
        <dbReference type="EMBL" id="TCT08219.1"/>
    </source>
</evidence>
<dbReference type="AlphaFoldDB" id="A0A4R3M7H1"/>
<reference evidence="6 7" key="1">
    <citation type="submission" date="2019-03" db="EMBL/GenBank/DDBJ databases">
        <title>Genomic Encyclopedia of Type Strains, Phase IV (KMG-IV): sequencing the most valuable type-strain genomes for metagenomic binning, comparative biology and taxonomic classification.</title>
        <authorList>
            <person name="Goeker M."/>
        </authorList>
    </citation>
    <scope>NUCLEOTIDE SEQUENCE [LARGE SCALE GENOMIC DNA]</scope>
    <source>
        <strain evidence="6 7">DSM 9035</strain>
    </source>
</reference>
<dbReference type="Proteomes" id="UP000294664">
    <property type="component" value="Unassembled WGS sequence"/>
</dbReference>
<organism evidence="6 7">
    <name type="scientific">Aquabacter spiritensis</name>
    <dbReference type="NCBI Taxonomy" id="933073"/>
    <lineage>
        <taxon>Bacteria</taxon>
        <taxon>Pseudomonadati</taxon>
        <taxon>Pseudomonadota</taxon>
        <taxon>Alphaproteobacteria</taxon>
        <taxon>Hyphomicrobiales</taxon>
        <taxon>Xanthobacteraceae</taxon>
        <taxon>Aquabacter</taxon>
    </lineage>
</organism>
<proteinExistence type="inferred from homology"/>
<evidence type="ECO:0000313" key="7">
    <source>
        <dbReference type="Proteomes" id="UP000294664"/>
    </source>
</evidence>
<dbReference type="Gene3D" id="6.20.330.10">
    <property type="match status" value="1"/>
</dbReference>
<feature type="domain" description="Peptidase S49" evidence="5">
    <location>
        <begin position="114"/>
        <end position="255"/>
    </location>
</feature>
<dbReference type="SUPFAM" id="SSF52096">
    <property type="entry name" value="ClpP/crotonase"/>
    <property type="match status" value="1"/>
</dbReference>
<keyword evidence="7" id="KW-1185">Reference proteome</keyword>